<dbReference type="AlphaFoldDB" id="A0A072NU45"/>
<dbReference type="EMBL" id="AMGV01000027">
    <property type="protein sequence ID" value="KEF51156.1"/>
    <property type="molecule type" value="Genomic_DNA"/>
</dbReference>
<dbReference type="GeneID" id="25287664"/>
<keyword evidence="2" id="KW-1185">Reference proteome</keyword>
<gene>
    <name evidence="1" type="ORF">A1O9_12770</name>
</gene>
<dbReference type="OrthoDB" id="286301at2759"/>
<reference evidence="1 2" key="1">
    <citation type="submission" date="2013-03" db="EMBL/GenBank/DDBJ databases">
        <title>The Genome Sequence of Exophiala aquamarina CBS 119918.</title>
        <authorList>
            <consortium name="The Broad Institute Genomics Platform"/>
            <person name="Cuomo C."/>
            <person name="de Hoog S."/>
            <person name="Gorbushina A."/>
            <person name="Walker B."/>
            <person name="Young S.K."/>
            <person name="Zeng Q."/>
            <person name="Gargeya S."/>
            <person name="Fitzgerald M."/>
            <person name="Haas B."/>
            <person name="Abouelleil A."/>
            <person name="Allen A.W."/>
            <person name="Alvarado L."/>
            <person name="Arachchi H.M."/>
            <person name="Berlin A.M."/>
            <person name="Chapman S.B."/>
            <person name="Gainer-Dewar J."/>
            <person name="Goldberg J."/>
            <person name="Griggs A."/>
            <person name="Gujja S."/>
            <person name="Hansen M."/>
            <person name="Howarth C."/>
            <person name="Imamovic A."/>
            <person name="Ireland A."/>
            <person name="Larimer J."/>
            <person name="McCowan C."/>
            <person name="Murphy C."/>
            <person name="Pearson M."/>
            <person name="Poon T.W."/>
            <person name="Priest M."/>
            <person name="Roberts A."/>
            <person name="Saif S."/>
            <person name="Shea T."/>
            <person name="Sisk P."/>
            <person name="Sykes S."/>
            <person name="Wortman J."/>
            <person name="Nusbaum C."/>
            <person name="Birren B."/>
        </authorList>
    </citation>
    <scope>NUCLEOTIDE SEQUENCE [LARGE SCALE GENOMIC DNA]</scope>
    <source>
        <strain evidence="1 2">CBS 119918</strain>
    </source>
</reference>
<proteinExistence type="predicted"/>
<accession>A0A072NU45</accession>
<protein>
    <submittedName>
        <fullName evidence="1">Uncharacterized protein</fullName>
    </submittedName>
</protein>
<comment type="caution">
    <text evidence="1">The sequence shown here is derived from an EMBL/GenBank/DDBJ whole genome shotgun (WGS) entry which is preliminary data.</text>
</comment>
<dbReference type="SUPFAM" id="SSF82153">
    <property type="entry name" value="FAS1 domain"/>
    <property type="match status" value="1"/>
</dbReference>
<evidence type="ECO:0000313" key="2">
    <source>
        <dbReference type="Proteomes" id="UP000027920"/>
    </source>
</evidence>
<dbReference type="VEuPathDB" id="FungiDB:A1O9_12770"/>
<evidence type="ECO:0000313" key="1">
    <source>
        <dbReference type="EMBL" id="KEF51156.1"/>
    </source>
</evidence>
<dbReference type="Proteomes" id="UP000027920">
    <property type="component" value="Unassembled WGS sequence"/>
</dbReference>
<dbReference type="InterPro" id="IPR036378">
    <property type="entry name" value="FAS1_dom_sf"/>
</dbReference>
<dbReference type="HOGENOM" id="CLU_1777439_0_0_1"/>
<organism evidence="1 2">
    <name type="scientific">Exophiala aquamarina CBS 119918</name>
    <dbReference type="NCBI Taxonomy" id="1182545"/>
    <lineage>
        <taxon>Eukaryota</taxon>
        <taxon>Fungi</taxon>
        <taxon>Dikarya</taxon>
        <taxon>Ascomycota</taxon>
        <taxon>Pezizomycotina</taxon>
        <taxon>Eurotiomycetes</taxon>
        <taxon>Chaetothyriomycetidae</taxon>
        <taxon>Chaetothyriales</taxon>
        <taxon>Herpotrichiellaceae</taxon>
        <taxon>Exophiala</taxon>
    </lineage>
</organism>
<sequence length="146" mass="15483">MLAPGDGAFEALETDPWGEALNNASQEDYISDNLTVSITEDKDIFVNGAALIYPDLIVANRVDYPINNVLNSEATFNLPVNGTDGGVPAFEGPVTTPAPTVMGDAANSESSASLTLVNQHGLKQSHIHAKTWDKHDNLSFQAVSAD</sequence>
<dbReference type="RefSeq" id="XP_013253746.1">
    <property type="nucleotide sequence ID" value="XM_013398292.1"/>
</dbReference>
<name>A0A072NU45_9EURO</name>